<accession>A0ABR0M7M4</accession>
<feature type="compositionally biased region" description="Basic and acidic residues" evidence="1">
    <location>
        <begin position="1"/>
        <end position="11"/>
    </location>
</feature>
<evidence type="ECO:0000313" key="3">
    <source>
        <dbReference type="EMBL" id="KAK5291226.1"/>
    </source>
</evidence>
<dbReference type="Proteomes" id="UP001357485">
    <property type="component" value="Unassembled WGS sequence"/>
</dbReference>
<gene>
    <name evidence="3" type="ORF">LTR16_002243</name>
</gene>
<reference evidence="3 4" key="1">
    <citation type="submission" date="2023-08" db="EMBL/GenBank/DDBJ databases">
        <title>Black Yeasts Isolated from many extreme environments.</title>
        <authorList>
            <person name="Coleine C."/>
            <person name="Stajich J.E."/>
            <person name="Selbmann L."/>
        </authorList>
    </citation>
    <scope>NUCLEOTIDE SEQUENCE [LARGE SCALE GENOMIC DNA]</scope>
    <source>
        <strain evidence="3 4">CCFEE 536</strain>
    </source>
</reference>
<dbReference type="PANTHER" id="PTHR34502">
    <property type="entry name" value="DUF6594 DOMAIN-CONTAINING PROTEIN-RELATED"/>
    <property type="match status" value="1"/>
</dbReference>
<keyword evidence="4" id="KW-1185">Reference proteome</keyword>
<feature type="compositionally biased region" description="Polar residues" evidence="1">
    <location>
        <begin position="30"/>
        <end position="39"/>
    </location>
</feature>
<evidence type="ECO:0000313" key="4">
    <source>
        <dbReference type="Proteomes" id="UP001357485"/>
    </source>
</evidence>
<name>A0ABR0M7M4_9PEZI</name>
<sequence>MYNHHIVDQARTKSPSGSRHGSVVAAQPTYHESSGSSRLARQLQEPEPPSLSLVNQSSRGPPQQQAQYSNSSGAPTLMSSIAPKQLMNMAHTMDPHPHSLPYQGNGPTGSLPGQGNGSPTPFSVSEKDVKNKAWRYKGYPAFSTWMASSDDAFTVRRFGVLHARTILMLQHEIGHLEKCLEEDDRACQNQPLEEPYLYLANSGSFRNDELYRPQRTKILHSLVPMLEQYDRLVLYHSEMKARPSAPKSTIRNVERWFEDNGNAIAESERQFIERGGDLIPMVHHEKTPLRHFLEKFEWFSL</sequence>
<feature type="compositionally biased region" description="Polar residues" evidence="1">
    <location>
        <begin position="111"/>
        <end position="123"/>
    </location>
</feature>
<organism evidence="3 4">
    <name type="scientific">Cryomyces antarcticus</name>
    <dbReference type="NCBI Taxonomy" id="329879"/>
    <lineage>
        <taxon>Eukaryota</taxon>
        <taxon>Fungi</taxon>
        <taxon>Dikarya</taxon>
        <taxon>Ascomycota</taxon>
        <taxon>Pezizomycotina</taxon>
        <taxon>Dothideomycetes</taxon>
        <taxon>Dothideomycetes incertae sedis</taxon>
        <taxon>Cryomyces</taxon>
    </lineage>
</organism>
<dbReference type="InterPro" id="IPR046529">
    <property type="entry name" value="DUF6594"/>
</dbReference>
<feature type="compositionally biased region" description="Polar residues" evidence="1">
    <location>
        <begin position="52"/>
        <end position="78"/>
    </location>
</feature>
<proteinExistence type="predicted"/>
<evidence type="ECO:0000259" key="2">
    <source>
        <dbReference type="Pfam" id="PF20237"/>
    </source>
</evidence>
<feature type="region of interest" description="Disordered" evidence="1">
    <location>
        <begin position="91"/>
        <end position="124"/>
    </location>
</feature>
<comment type="caution">
    <text evidence="3">The sequence shown here is derived from an EMBL/GenBank/DDBJ whole genome shotgun (WGS) entry which is preliminary data.</text>
</comment>
<feature type="region of interest" description="Disordered" evidence="1">
    <location>
        <begin position="1"/>
        <end position="78"/>
    </location>
</feature>
<dbReference type="PANTHER" id="PTHR34502:SF4">
    <property type="entry name" value="DUF6594 DOMAIN-CONTAINING PROTEIN"/>
    <property type="match status" value="1"/>
</dbReference>
<dbReference type="Pfam" id="PF20237">
    <property type="entry name" value="DUF6594"/>
    <property type="match status" value="1"/>
</dbReference>
<protein>
    <recommendedName>
        <fullName evidence="2">DUF6594 domain-containing protein</fullName>
    </recommendedName>
</protein>
<evidence type="ECO:0000256" key="1">
    <source>
        <dbReference type="SAM" id="MobiDB-lite"/>
    </source>
</evidence>
<feature type="domain" description="DUF6594" evidence="2">
    <location>
        <begin position="139"/>
        <end position="296"/>
    </location>
</feature>
<dbReference type="EMBL" id="JAVRRA010000165">
    <property type="protein sequence ID" value="KAK5291226.1"/>
    <property type="molecule type" value="Genomic_DNA"/>
</dbReference>